<keyword evidence="2" id="KW-0812">Transmembrane</keyword>
<comment type="caution">
    <text evidence="3">The sequence shown here is derived from an EMBL/GenBank/DDBJ whole genome shotgun (WGS) entry which is preliminary data.</text>
</comment>
<evidence type="ECO:0000256" key="2">
    <source>
        <dbReference type="SAM" id="Phobius"/>
    </source>
</evidence>
<feature type="region of interest" description="Disordered" evidence="1">
    <location>
        <begin position="145"/>
        <end position="169"/>
    </location>
</feature>
<sequence>MQLITSSTRLTKFYISIYFVVILINNVSLSSGTIYTPTEDLIFPKLKFRDGGFISDVDGIEADIKTPCIPCNFIESTMKTIKSLIIDFEHLNKKHCTNVDSLAQKSKDIQRQEMKPESYYRRYGRGRPPPHFPPPYFDEMYRINLQTTTTASPPPPSASTKYLPGSRNE</sequence>
<keyword evidence="2" id="KW-1133">Transmembrane helix</keyword>
<proteinExistence type="predicted"/>
<reference evidence="3 4" key="1">
    <citation type="submission" date="2020-08" db="EMBL/GenBank/DDBJ databases">
        <title>Aphidius gifuensis genome sequencing and assembly.</title>
        <authorList>
            <person name="Du Z."/>
        </authorList>
    </citation>
    <scope>NUCLEOTIDE SEQUENCE [LARGE SCALE GENOMIC DNA]</scope>
    <source>
        <strain evidence="3">YNYX2018</strain>
        <tissue evidence="3">Adults</tissue>
    </source>
</reference>
<evidence type="ECO:0000313" key="3">
    <source>
        <dbReference type="EMBL" id="KAF7989631.1"/>
    </source>
</evidence>
<feature type="transmembrane region" description="Helical" evidence="2">
    <location>
        <begin position="12"/>
        <end position="35"/>
    </location>
</feature>
<organism evidence="3 4">
    <name type="scientific">Aphidius gifuensis</name>
    <name type="common">Parasitoid wasp</name>
    <dbReference type="NCBI Taxonomy" id="684658"/>
    <lineage>
        <taxon>Eukaryota</taxon>
        <taxon>Metazoa</taxon>
        <taxon>Ecdysozoa</taxon>
        <taxon>Arthropoda</taxon>
        <taxon>Hexapoda</taxon>
        <taxon>Insecta</taxon>
        <taxon>Pterygota</taxon>
        <taxon>Neoptera</taxon>
        <taxon>Endopterygota</taxon>
        <taxon>Hymenoptera</taxon>
        <taxon>Apocrita</taxon>
        <taxon>Ichneumonoidea</taxon>
        <taxon>Braconidae</taxon>
        <taxon>Aphidiinae</taxon>
        <taxon>Aphidius</taxon>
    </lineage>
</organism>
<name>A0A834XP44_APHGI</name>
<dbReference type="Proteomes" id="UP000639338">
    <property type="component" value="Unassembled WGS sequence"/>
</dbReference>
<dbReference type="EMBL" id="JACMRX010000005">
    <property type="protein sequence ID" value="KAF7989631.1"/>
    <property type="molecule type" value="Genomic_DNA"/>
</dbReference>
<gene>
    <name evidence="3" type="ORF">HCN44_008305</name>
</gene>
<keyword evidence="2" id="KW-0472">Membrane</keyword>
<dbReference type="AlphaFoldDB" id="A0A834XP44"/>
<evidence type="ECO:0000313" key="4">
    <source>
        <dbReference type="Proteomes" id="UP000639338"/>
    </source>
</evidence>
<keyword evidence="4" id="KW-1185">Reference proteome</keyword>
<evidence type="ECO:0000256" key="1">
    <source>
        <dbReference type="SAM" id="MobiDB-lite"/>
    </source>
</evidence>
<protein>
    <submittedName>
        <fullName evidence="3">Uncharacterized protein</fullName>
    </submittedName>
</protein>
<accession>A0A834XP44</accession>